<dbReference type="NCBIfam" id="TIGR00426">
    <property type="entry name" value="competence protein ComEA helix-hairpin-helix repeat region"/>
    <property type="match status" value="1"/>
</dbReference>
<dbReference type="PANTHER" id="PTHR21180">
    <property type="entry name" value="ENDONUCLEASE/EXONUCLEASE/PHOSPHATASE FAMILY DOMAIN-CONTAINING PROTEIN 1"/>
    <property type="match status" value="1"/>
</dbReference>
<proteinExistence type="predicted"/>
<feature type="domain" description="Helix-hairpin-helix DNA-binding motif class 1" evidence="1">
    <location>
        <begin position="168"/>
        <end position="187"/>
    </location>
</feature>
<dbReference type="GO" id="GO:0003677">
    <property type="term" value="F:DNA binding"/>
    <property type="evidence" value="ECO:0007669"/>
    <property type="project" value="InterPro"/>
</dbReference>
<gene>
    <name evidence="2" type="ORF">A2160_01710</name>
</gene>
<dbReference type="Gene3D" id="3.10.560.10">
    <property type="entry name" value="Outer membrane lipoprotein wza domain like"/>
    <property type="match status" value="1"/>
</dbReference>
<dbReference type="STRING" id="1797457.A2160_01710"/>
<dbReference type="GO" id="GO:0015627">
    <property type="term" value="C:type II protein secretion system complex"/>
    <property type="evidence" value="ECO:0007669"/>
    <property type="project" value="TreeGrafter"/>
</dbReference>
<protein>
    <recommendedName>
        <fullName evidence="1">Helix-hairpin-helix DNA-binding motif class 1 domain-containing protein</fullName>
    </recommendedName>
</protein>
<dbReference type="Gene3D" id="1.10.150.280">
    <property type="entry name" value="AF1531-like domain"/>
    <property type="match status" value="1"/>
</dbReference>
<dbReference type="EMBL" id="MEZK01000028">
    <property type="protein sequence ID" value="OGD61998.1"/>
    <property type="molecule type" value="Genomic_DNA"/>
</dbReference>
<sequence>MILAVLGGGLLVVGAVFLYRDLQSSFQVTIIPVEEGQAESAGQIMVHVAGAVQRPGLYQLSSQARINDALVAAGGLNENANREWFAKNINLAQKLSDGVKLYIPFASESVGTQNEISDSQILGQSNSSLININTASQAELENLPKIGAVLAQRIIDYRESHGRFEKIEDLLNVSGISQKTLDVLRNQITIY</sequence>
<dbReference type="PANTHER" id="PTHR21180:SF32">
    <property type="entry name" value="ENDONUCLEASE_EXONUCLEASE_PHOSPHATASE FAMILY DOMAIN-CONTAINING PROTEIN 1"/>
    <property type="match status" value="1"/>
</dbReference>
<organism evidence="2 3">
    <name type="scientific">Candidatus Beckwithbacteria bacterium RBG_13_42_9</name>
    <dbReference type="NCBI Taxonomy" id="1797457"/>
    <lineage>
        <taxon>Bacteria</taxon>
        <taxon>Candidatus Beckwithiibacteriota</taxon>
    </lineage>
</organism>
<dbReference type="Pfam" id="PF12836">
    <property type="entry name" value="HHH_3"/>
    <property type="match status" value="1"/>
</dbReference>
<dbReference type="SMART" id="SM00278">
    <property type="entry name" value="HhH1"/>
    <property type="match status" value="2"/>
</dbReference>
<reference evidence="2 3" key="1">
    <citation type="journal article" date="2016" name="Nat. Commun.">
        <title>Thousands of microbial genomes shed light on interconnected biogeochemical processes in an aquifer system.</title>
        <authorList>
            <person name="Anantharaman K."/>
            <person name="Brown C.T."/>
            <person name="Hug L.A."/>
            <person name="Sharon I."/>
            <person name="Castelle C.J."/>
            <person name="Probst A.J."/>
            <person name="Thomas B.C."/>
            <person name="Singh A."/>
            <person name="Wilkins M.J."/>
            <person name="Karaoz U."/>
            <person name="Brodie E.L."/>
            <person name="Williams K.H."/>
            <person name="Hubbard S.S."/>
            <person name="Banfield J.F."/>
        </authorList>
    </citation>
    <scope>NUCLEOTIDE SEQUENCE [LARGE SCALE GENOMIC DNA]</scope>
</reference>
<dbReference type="GO" id="GO:0006281">
    <property type="term" value="P:DNA repair"/>
    <property type="evidence" value="ECO:0007669"/>
    <property type="project" value="InterPro"/>
</dbReference>
<dbReference type="Proteomes" id="UP000177006">
    <property type="component" value="Unassembled WGS sequence"/>
</dbReference>
<dbReference type="AlphaFoldDB" id="A0A1F5E3R6"/>
<dbReference type="InterPro" id="IPR019554">
    <property type="entry name" value="Soluble_ligand-bd"/>
</dbReference>
<evidence type="ECO:0000313" key="3">
    <source>
        <dbReference type="Proteomes" id="UP000177006"/>
    </source>
</evidence>
<dbReference type="InterPro" id="IPR010994">
    <property type="entry name" value="RuvA_2-like"/>
</dbReference>
<dbReference type="SUPFAM" id="SSF47781">
    <property type="entry name" value="RuvA domain 2-like"/>
    <property type="match status" value="1"/>
</dbReference>
<comment type="caution">
    <text evidence="2">The sequence shown here is derived from an EMBL/GenBank/DDBJ whole genome shotgun (WGS) entry which is preliminary data.</text>
</comment>
<dbReference type="InterPro" id="IPR003583">
    <property type="entry name" value="Hlx-hairpin-Hlx_DNA-bd_motif"/>
</dbReference>
<feature type="domain" description="Helix-hairpin-helix DNA-binding motif class 1" evidence="1">
    <location>
        <begin position="138"/>
        <end position="157"/>
    </location>
</feature>
<evidence type="ECO:0000259" key="1">
    <source>
        <dbReference type="SMART" id="SM00278"/>
    </source>
</evidence>
<dbReference type="GO" id="GO:0015628">
    <property type="term" value="P:protein secretion by the type II secretion system"/>
    <property type="evidence" value="ECO:0007669"/>
    <property type="project" value="TreeGrafter"/>
</dbReference>
<dbReference type="InterPro" id="IPR051675">
    <property type="entry name" value="Endo/Exo/Phosphatase_dom_1"/>
</dbReference>
<dbReference type="Pfam" id="PF10531">
    <property type="entry name" value="SLBB"/>
    <property type="match status" value="1"/>
</dbReference>
<name>A0A1F5E3R6_9BACT</name>
<accession>A0A1F5E3R6</accession>
<evidence type="ECO:0000313" key="2">
    <source>
        <dbReference type="EMBL" id="OGD61998.1"/>
    </source>
</evidence>
<dbReference type="InterPro" id="IPR004509">
    <property type="entry name" value="Competence_ComEA_HhH"/>
</dbReference>